<sequence>MIQQDRATDKNRSSLPWLELALLAQLQLDRDYLVVWKWKKWIGLDQMPDGDKGLEEAWEERKDSLYVVGSVLILMLYFDLNVICMNGWMNGLDAQQIYITSRGVEDVVYGIVLNTLD</sequence>
<protein>
    <submittedName>
        <fullName evidence="2">Uncharacterized protein</fullName>
    </submittedName>
</protein>
<keyword evidence="3" id="KW-1185">Reference proteome</keyword>
<keyword evidence="1" id="KW-0812">Transmembrane</keyword>
<comment type="caution">
    <text evidence="2">The sequence shown here is derived from an EMBL/GenBank/DDBJ whole genome shotgun (WGS) entry which is preliminary data.</text>
</comment>
<proteinExistence type="predicted"/>
<gene>
    <name evidence="2" type="ORF">SBOR_3480</name>
</gene>
<organism evidence="2 3">
    <name type="scientific">Sclerotinia borealis (strain F-4128)</name>
    <dbReference type="NCBI Taxonomy" id="1432307"/>
    <lineage>
        <taxon>Eukaryota</taxon>
        <taxon>Fungi</taxon>
        <taxon>Dikarya</taxon>
        <taxon>Ascomycota</taxon>
        <taxon>Pezizomycotina</taxon>
        <taxon>Leotiomycetes</taxon>
        <taxon>Helotiales</taxon>
        <taxon>Sclerotiniaceae</taxon>
        <taxon>Sclerotinia</taxon>
    </lineage>
</organism>
<dbReference type="HOGENOM" id="CLU_2086182_0_0_1"/>
<keyword evidence="1" id="KW-1133">Transmembrane helix</keyword>
<feature type="transmembrane region" description="Helical" evidence="1">
    <location>
        <begin position="64"/>
        <end position="84"/>
    </location>
</feature>
<keyword evidence="1" id="KW-0472">Membrane</keyword>
<dbReference type="AlphaFoldDB" id="W9CN94"/>
<evidence type="ECO:0000313" key="2">
    <source>
        <dbReference type="EMBL" id="ESZ96129.1"/>
    </source>
</evidence>
<accession>W9CN94</accession>
<reference evidence="2 3" key="1">
    <citation type="journal article" date="2014" name="Genome Announc.">
        <title>Draft genome sequence of Sclerotinia borealis, a psychrophilic plant pathogenic fungus.</title>
        <authorList>
            <person name="Mardanov A.V."/>
            <person name="Beletsky A.V."/>
            <person name="Kadnikov V.V."/>
            <person name="Ignatov A.N."/>
            <person name="Ravin N.V."/>
        </authorList>
    </citation>
    <scope>NUCLEOTIDE SEQUENCE [LARGE SCALE GENOMIC DNA]</scope>
    <source>
        <strain evidence="3">F-4157</strain>
    </source>
</reference>
<dbReference type="EMBL" id="AYSA01000151">
    <property type="protein sequence ID" value="ESZ96129.1"/>
    <property type="molecule type" value="Genomic_DNA"/>
</dbReference>
<name>W9CN94_SCLBF</name>
<evidence type="ECO:0000256" key="1">
    <source>
        <dbReference type="SAM" id="Phobius"/>
    </source>
</evidence>
<evidence type="ECO:0000313" key="3">
    <source>
        <dbReference type="Proteomes" id="UP000019487"/>
    </source>
</evidence>
<dbReference type="Proteomes" id="UP000019487">
    <property type="component" value="Unassembled WGS sequence"/>
</dbReference>